<dbReference type="Proteomes" id="UP000095286">
    <property type="component" value="Unplaced"/>
</dbReference>
<protein>
    <submittedName>
        <fullName evidence="2">Oxidored_FMN domain-containing protein</fullName>
    </submittedName>
</protein>
<sequence length="389" mass="43519">MSEKMAPYDASDYTTHGAPSKGLINLYQKLGHSGYGMIVTGNMMVDENHIEVPGNLILEKKYDNETRRSAFKKFAKGATSDGAILIGQLNHCGKKTSIEYNPTPFSATNQSHVDKYNPGSKFGEAVELTKNQIKELVVDKFVYSAKFLYDCGFNGIELQCSYQFLLASFVGERNNTRSDEYGGNLKNRTRIIKEIYDGVRKALPVDAKFAVGIKLSQMDFVNESNHTDEAVEFVNELEEIGFDYITLTGGFYEKWSVDKQLDVNTKEFYFKFAKDIRTALSRTRLIIGGGIRTAKKMVSLIKNHHGDALAIGRPCLQEPDFVKKLLAKKIQSLSVNALDEQNFFPSMTMAWAQMIAMGKTTFKEANGDVCYGIPDISNKEIAESLLNQS</sequence>
<proteinExistence type="predicted"/>
<accession>A0AC35U1M5</accession>
<dbReference type="WBParaSite" id="RSKR_0000684500.1">
    <property type="protein sequence ID" value="RSKR_0000684500.1"/>
    <property type="gene ID" value="RSKR_0000684500"/>
</dbReference>
<reference evidence="2" key="1">
    <citation type="submission" date="2016-11" db="UniProtKB">
        <authorList>
            <consortium name="WormBaseParasite"/>
        </authorList>
    </citation>
    <scope>IDENTIFICATION</scope>
    <source>
        <strain evidence="2">KR3021</strain>
    </source>
</reference>
<evidence type="ECO:0000313" key="1">
    <source>
        <dbReference type="Proteomes" id="UP000095286"/>
    </source>
</evidence>
<evidence type="ECO:0000313" key="2">
    <source>
        <dbReference type="WBParaSite" id="RSKR_0000684500.1"/>
    </source>
</evidence>
<organism evidence="1 2">
    <name type="scientific">Rhabditophanes sp. KR3021</name>
    <dbReference type="NCBI Taxonomy" id="114890"/>
    <lineage>
        <taxon>Eukaryota</taxon>
        <taxon>Metazoa</taxon>
        <taxon>Ecdysozoa</taxon>
        <taxon>Nematoda</taxon>
        <taxon>Chromadorea</taxon>
        <taxon>Rhabditida</taxon>
        <taxon>Tylenchina</taxon>
        <taxon>Panagrolaimomorpha</taxon>
        <taxon>Strongyloidoidea</taxon>
        <taxon>Alloionematidae</taxon>
        <taxon>Rhabditophanes</taxon>
    </lineage>
</organism>
<name>A0AC35U1M5_9BILA</name>